<dbReference type="Proteomes" id="UP000789396">
    <property type="component" value="Unassembled WGS sequence"/>
</dbReference>
<feature type="region of interest" description="Disordered" evidence="1">
    <location>
        <begin position="1"/>
        <end position="20"/>
    </location>
</feature>
<keyword evidence="3" id="KW-1185">Reference proteome</keyword>
<evidence type="ECO:0000313" key="2">
    <source>
        <dbReference type="EMBL" id="CAG8578168.1"/>
    </source>
</evidence>
<dbReference type="OrthoDB" id="2455965at2759"/>
<reference evidence="2" key="1">
    <citation type="submission" date="2021-06" db="EMBL/GenBank/DDBJ databases">
        <authorList>
            <person name="Kallberg Y."/>
            <person name="Tangrot J."/>
            <person name="Rosling A."/>
        </authorList>
    </citation>
    <scope>NUCLEOTIDE SEQUENCE</scope>
    <source>
        <strain evidence="2">IN212</strain>
    </source>
</reference>
<comment type="caution">
    <text evidence="2">The sequence shown here is derived from an EMBL/GenBank/DDBJ whole genome shotgun (WGS) entry which is preliminary data.</text>
</comment>
<dbReference type="AlphaFoldDB" id="A0A9N9BUD8"/>
<name>A0A9N9BUD8_9GLOM</name>
<feature type="non-terminal residue" evidence="2">
    <location>
        <position position="101"/>
    </location>
</feature>
<accession>A0A9N9BUD8</accession>
<proteinExistence type="predicted"/>
<feature type="compositionally biased region" description="Polar residues" evidence="1">
    <location>
        <begin position="1"/>
        <end position="12"/>
    </location>
</feature>
<sequence length="101" mass="10854">MKNQKRATSFSQCPPPIPDDTPVINDVQIQPDPPKAGSTLHVTGSATTKKDVTDDDFLGLGIFDIDFDHTFTLPDNIPDQYVLGLGIGPSQDPTETKACGQ</sequence>
<gene>
    <name evidence="2" type="ORF">RFULGI_LOCUS5733</name>
</gene>
<dbReference type="EMBL" id="CAJVPZ010006807">
    <property type="protein sequence ID" value="CAG8578168.1"/>
    <property type="molecule type" value="Genomic_DNA"/>
</dbReference>
<evidence type="ECO:0000256" key="1">
    <source>
        <dbReference type="SAM" id="MobiDB-lite"/>
    </source>
</evidence>
<organism evidence="2 3">
    <name type="scientific">Racocetra fulgida</name>
    <dbReference type="NCBI Taxonomy" id="60492"/>
    <lineage>
        <taxon>Eukaryota</taxon>
        <taxon>Fungi</taxon>
        <taxon>Fungi incertae sedis</taxon>
        <taxon>Mucoromycota</taxon>
        <taxon>Glomeromycotina</taxon>
        <taxon>Glomeromycetes</taxon>
        <taxon>Diversisporales</taxon>
        <taxon>Gigasporaceae</taxon>
        <taxon>Racocetra</taxon>
    </lineage>
</organism>
<evidence type="ECO:0000313" key="3">
    <source>
        <dbReference type="Proteomes" id="UP000789396"/>
    </source>
</evidence>
<protein>
    <submittedName>
        <fullName evidence="2">7618_t:CDS:1</fullName>
    </submittedName>
</protein>